<evidence type="ECO:0008006" key="3">
    <source>
        <dbReference type="Google" id="ProtNLM"/>
    </source>
</evidence>
<dbReference type="AlphaFoldDB" id="A0A317ZHI6"/>
<accession>A0A317ZHI6</accession>
<dbReference type="EMBL" id="QHJQ01000007">
    <property type="protein sequence ID" value="PXA03777.1"/>
    <property type="molecule type" value="Genomic_DNA"/>
</dbReference>
<protein>
    <recommendedName>
        <fullName evidence="3">16S/18S rRNA aminocarboxypropyltransferase Tsr3 C-terminal domain-containing protein</fullName>
    </recommendedName>
</protein>
<gene>
    <name evidence="1" type="ORF">DDZ13_10850</name>
</gene>
<dbReference type="RefSeq" id="WP_146209341.1">
    <property type="nucleotide sequence ID" value="NZ_QHJQ01000007.1"/>
</dbReference>
<dbReference type="Proteomes" id="UP000247099">
    <property type="component" value="Unassembled WGS sequence"/>
</dbReference>
<proteinExistence type="predicted"/>
<evidence type="ECO:0000313" key="2">
    <source>
        <dbReference type="Proteomes" id="UP000247099"/>
    </source>
</evidence>
<organism evidence="1 2">
    <name type="scientific">Coraliomargarita sinensis</name>
    <dbReference type="NCBI Taxonomy" id="2174842"/>
    <lineage>
        <taxon>Bacteria</taxon>
        <taxon>Pseudomonadati</taxon>
        <taxon>Verrucomicrobiota</taxon>
        <taxon>Opitutia</taxon>
        <taxon>Puniceicoccales</taxon>
        <taxon>Coraliomargaritaceae</taxon>
        <taxon>Coraliomargarita</taxon>
    </lineage>
</organism>
<reference evidence="1 2" key="1">
    <citation type="submission" date="2018-05" db="EMBL/GenBank/DDBJ databases">
        <title>Coraliomargarita sinensis sp. nov., isolated from a marine solar saltern.</title>
        <authorList>
            <person name="Zhou L.Y."/>
        </authorList>
    </citation>
    <scope>NUCLEOTIDE SEQUENCE [LARGE SCALE GENOMIC DNA]</scope>
    <source>
        <strain evidence="1 2">WN38</strain>
    </source>
</reference>
<evidence type="ECO:0000313" key="1">
    <source>
        <dbReference type="EMBL" id="PXA03777.1"/>
    </source>
</evidence>
<name>A0A317ZHI6_9BACT</name>
<comment type="caution">
    <text evidence="1">The sequence shown here is derived from an EMBL/GenBank/DDBJ whole genome shotgun (WGS) entry which is preliminary data.</text>
</comment>
<keyword evidence="2" id="KW-1185">Reference proteome</keyword>
<dbReference type="OrthoDB" id="192886at2"/>
<sequence length="153" mass="17076">MDTAASITVIRHPKERRSKCSLTPLEGRGDIRFLKARPGWEFDITGYTVLGLGAPELSAEDAGRPLLLLDSTWRLLPQLEACLKGRAVRRTLPAVETAYPRVSKIDQDPCGGLASVEALYLARLLLGERDDSLLQAYYWRDGFMENMKRSGLI</sequence>
<dbReference type="InParanoid" id="A0A317ZHI6"/>